<name>A0ABR2IPQ1_9EUKA</name>
<dbReference type="InterPro" id="IPR001849">
    <property type="entry name" value="PH_domain"/>
</dbReference>
<evidence type="ECO:0000256" key="1">
    <source>
        <dbReference type="ARBA" id="ARBA00004496"/>
    </source>
</evidence>
<keyword evidence="6" id="KW-0862">Zinc</keyword>
<feature type="domain" description="PH" evidence="8">
    <location>
        <begin position="277"/>
        <end position="367"/>
    </location>
</feature>
<dbReference type="PANTHER" id="PTHR12673:SF159">
    <property type="entry name" value="LD03170P"/>
    <property type="match status" value="1"/>
</dbReference>
<evidence type="ECO:0000256" key="2">
    <source>
        <dbReference type="ARBA" id="ARBA00022490"/>
    </source>
</evidence>
<dbReference type="Gene3D" id="2.30.29.30">
    <property type="entry name" value="Pleckstrin-homology domain (PH domain)/Phosphotyrosine-binding domain (PTB)"/>
    <property type="match status" value="1"/>
</dbReference>
<dbReference type="PROSITE" id="PS50003">
    <property type="entry name" value="PH_DOMAIN"/>
    <property type="match status" value="1"/>
</dbReference>
<dbReference type="InterPro" id="IPR017455">
    <property type="entry name" value="Znf_FYVE-rel"/>
</dbReference>
<organism evidence="10 11">
    <name type="scientific">Tritrichomonas musculus</name>
    <dbReference type="NCBI Taxonomy" id="1915356"/>
    <lineage>
        <taxon>Eukaryota</taxon>
        <taxon>Metamonada</taxon>
        <taxon>Parabasalia</taxon>
        <taxon>Tritrichomonadida</taxon>
        <taxon>Tritrichomonadidae</taxon>
        <taxon>Tritrichomonas</taxon>
    </lineage>
</organism>
<comment type="subcellular location">
    <subcellularLocation>
        <location evidence="1">Cytoplasm</location>
    </subcellularLocation>
</comment>
<dbReference type="SUPFAM" id="SSF50729">
    <property type="entry name" value="PH domain-like"/>
    <property type="match status" value="1"/>
</dbReference>
<keyword evidence="11" id="KW-1185">Reference proteome</keyword>
<evidence type="ECO:0000256" key="3">
    <source>
        <dbReference type="ARBA" id="ARBA00022658"/>
    </source>
</evidence>
<sequence>MALDWGNGIGPSFQNPKLAKEMPDSFRSLCYFPTDYPIKEDFPYIINPKKFISLQISGANPNETNMVDILSENSGTSSIAIDFITFERLFLSDMKTLYFNILKNLDDTPYAKLKKSLQPVIQEIQNKHSGYLNLLERLIKEGPKKFNANFVHFFLGAAGPVILPLHKQYIDQFLKIESCALNFSYVKTSEYQEFLNGRTLIQIFRAPIEWQNVTAKTARNLIHFLPEGSEGNYSSELERFAENNEVLANSSDYIPKLVHLSRQFVVEPFQIVVSGRRIIKEGHCKKHCRRKESERKLILFNDKLLYAKHKGGMLVSPQYFDLLYLKIEDTNLKNSLLVLNNRKSFVLEFADQDTKNQWKKDITDAIQDIIQDSSVDVSQMKYAAAWIPDKFATKCMNCGAPFNAFNRKHHCRGCGKVMCNDCLKYKVVIKNISNDPVKVCENCYKVYKNQ</sequence>
<dbReference type="InterPro" id="IPR051092">
    <property type="entry name" value="FYVE_RhoGEF_PH"/>
</dbReference>
<evidence type="ECO:0000256" key="7">
    <source>
        <dbReference type="PROSITE-ProRule" id="PRU00091"/>
    </source>
</evidence>
<evidence type="ECO:0000256" key="4">
    <source>
        <dbReference type="ARBA" id="ARBA00022723"/>
    </source>
</evidence>
<keyword evidence="4" id="KW-0479">Metal-binding</keyword>
<dbReference type="InterPro" id="IPR011993">
    <property type="entry name" value="PH-like_dom_sf"/>
</dbReference>
<dbReference type="PANTHER" id="PTHR12673">
    <property type="entry name" value="FACIOGENITAL DYSPLASIA PROTEIN"/>
    <property type="match status" value="1"/>
</dbReference>
<accession>A0ABR2IPQ1</accession>
<comment type="caution">
    <text evidence="10">The sequence shown here is derived from an EMBL/GenBank/DDBJ whole genome shotgun (WGS) entry which is preliminary data.</text>
</comment>
<gene>
    <name evidence="10" type="ORF">M9Y10_009908</name>
</gene>
<keyword evidence="2" id="KW-0963">Cytoplasm</keyword>
<dbReference type="SMART" id="SM00064">
    <property type="entry name" value="FYVE"/>
    <property type="match status" value="1"/>
</dbReference>
<dbReference type="Gene3D" id="3.30.40.10">
    <property type="entry name" value="Zinc/RING finger domain, C3HC4 (zinc finger)"/>
    <property type="match status" value="1"/>
</dbReference>
<evidence type="ECO:0000256" key="6">
    <source>
        <dbReference type="ARBA" id="ARBA00022833"/>
    </source>
</evidence>
<dbReference type="SMART" id="SM00233">
    <property type="entry name" value="PH"/>
    <property type="match status" value="1"/>
</dbReference>
<evidence type="ECO:0008006" key="12">
    <source>
        <dbReference type="Google" id="ProtNLM"/>
    </source>
</evidence>
<reference evidence="10 11" key="1">
    <citation type="submission" date="2024-04" db="EMBL/GenBank/DDBJ databases">
        <title>Tritrichomonas musculus Genome.</title>
        <authorList>
            <person name="Alves-Ferreira E."/>
            <person name="Grigg M."/>
            <person name="Lorenzi H."/>
            <person name="Galac M."/>
        </authorList>
    </citation>
    <scope>NUCLEOTIDE SEQUENCE [LARGE SCALE GENOMIC DNA]</scope>
    <source>
        <strain evidence="10 11">EAF2021</strain>
    </source>
</reference>
<evidence type="ECO:0000256" key="5">
    <source>
        <dbReference type="ARBA" id="ARBA00022771"/>
    </source>
</evidence>
<protein>
    <recommendedName>
        <fullName evidence="12">FYVE zinc finger family protein</fullName>
    </recommendedName>
</protein>
<dbReference type="InterPro" id="IPR013083">
    <property type="entry name" value="Znf_RING/FYVE/PHD"/>
</dbReference>
<dbReference type="SUPFAM" id="SSF57903">
    <property type="entry name" value="FYVE/PHD zinc finger"/>
    <property type="match status" value="1"/>
</dbReference>
<dbReference type="Proteomes" id="UP001470230">
    <property type="component" value="Unassembled WGS sequence"/>
</dbReference>
<dbReference type="EMBL" id="JAPFFF010000015">
    <property type="protein sequence ID" value="KAK8866939.1"/>
    <property type="molecule type" value="Genomic_DNA"/>
</dbReference>
<dbReference type="InterPro" id="IPR011011">
    <property type="entry name" value="Znf_FYVE_PHD"/>
</dbReference>
<dbReference type="PROSITE" id="PS50178">
    <property type="entry name" value="ZF_FYVE"/>
    <property type="match status" value="1"/>
</dbReference>
<keyword evidence="3" id="KW-0344">Guanine-nucleotide releasing factor</keyword>
<keyword evidence="5 7" id="KW-0863">Zinc-finger</keyword>
<evidence type="ECO:0000259" key="9">
    <source>
        <dbReference type="PROSITE" id="PS50178"/>
    </source>
</evidence>
<evidence type="ECO:0000259" key="8">
    <source>
        <dbReference type="PROSITE" id="PS50003"/>
    </source>
</evidence>
<evidence type="ECO:0000313" key="10">
    <source>
        <dbReference type="EMBL" id="KAK8866939.1"/>
    </source>
</evidence>
<feature type="domain" description="FYVE-type" evidence="9">
    <location>
        <begin position="389"/>
        <end position="448"/>
    </location>
</feature>
<proteinExistence type="predicted"/>
<evidence type="ECO:0000313" key="11">
    <source>
        <dbReference type="Proteomes" id="UP001470230"/>
    </source>
</evidence>
<dbReference type="Pfam" id="PF01363">
    <property type="entry name" value="FYVE"/>
    <property type="match status" value="1"/>
</dbReference>
<dbReference type="InterPro" id="IPR000306">
    <property type="entry name" value="Znf_FYVE"/>
</dbReference>